<feature type="non-terminal residue" evidence="1">
    <location>
        <position position="1"/>
    </location>
</feature>
<reference evidence="1" key="1">
    <citation type="submission" date="2018-06" db="EMBL/GenBank/DDBJ databases">
        <authorList>
            <person name="Zhirakovskaya E."/>
        </authorList>
    </citation>
    <scope>NUCLEOTIDE SEQUENCE</scope>
</reference>
<dbReference type="EMBL" id="UOFZ01000085">
    <property type="protein sequence ID" value="VAX13035.1"/>
    <property type="molecule type" value="Genomic_DNA"/>
</dbReference>
<evidence type="ECO:0000313" key="1">
    <source>
        <dbReference type="EMBL" id="VAX13035.1"/>
    </source>
</evidence>
<accession>A0A3B1C2X9</accession>
<gene>
    <name evidence="1" type="ORF">MNBD_GAMMA24-347</name>
</gene>
<protein>
    <submittedName>
        <fullName evidence="1">Uncharacterized protein</fullName>
    </submittedName>
</protein>
<name>A0A3B1C2X9_9ZZZZ</name>
<organism evidence="1">
    <name type="scientific">hydrothermal vent metagenome</name>
    <dbReference type="NCBI Taxonomy" id="652676"/>
    <lineage>
        <taxon>unclassified sequences</taxon>
        <taxon>metagenomes</taxon>
        <taxon>ecological metagenomes</taxon>
    </lineage>
</organism>
<sequence length="54" mass="6574">SKDKHIKHFIYSVSTFMVRQAHHERGNPNHHERVNPKVYWYLERLFRPAVVITC</sequence>
<dbReference type="AlphaFoldDB" id="A0A3B1C2X9"/>
<proteinExistence type="predicted"/>